<protein>
    <submittedName>
        <fullName evidence="1">Uncharacterized protein</fullName>
    </submittedName>
</protein>
<dbReference type="Proteomes" id="UP001432027">
    <property type="component" value="Unassembled WGS sequence"/>
</dbReference>
<gene>
    <name evidence="1" type="ORF">PENTCL1PPCAC_15660</name>
</gene>
<evidence type="ECO:0000313" key="2">
    <source>
        <dbReference type="Proteomes" id="UP001432027"/>
    </source>
</evidence>
<sequence length="72" mass="8337">ETNSVNFFFPLASQDKSFCELLSETQHDNPRLMRPFRRAIHYENIRCKEVDDVVDEKSLLPSSTTTTTTISE</sequence>
<dbReference type="AlphaFoldDB" id="A0AAV5TD37"/>
<organism evidence="1 2">
    <name type="scientific">Pristionchus entomophagus</name>
    <dbReference type="NCBI Taxonomy" id="358040"/>
    <lineage>
        <taxon>Eukaryota</taxon>
        <taxon>Metazoa</taxon>
        <taxon>Ecdysozoa</taxon>
        <taxon>Nematoda</taxon>
        <taxon>Chromadorea</taxon>
        <taxon>Rhabditida</taxon>
        <taxon>Rhabditina</taxon>
        <taxon>Diplogasteromorpha</taxon>
        <taxon>Diplogasteroidea</taxon>
        <taxon>Neodiplogasteridae</taxon>
        <taxon>Pristionchus</taxon>
    </lineage>
</organism>
<name>A0AAV5TD37_9BILA</name>
<reference evidence="1" key="1">
    <citation type="submission" date="2023-10" db="EMBL/GenBank/DDBJ databases">
        <title>Genome assembly of Pristionchus species.</title>
        <authorList>
            <person name="Yoshida K."/>
            <person name="Sommer R.J."/>
        </authorList>
    </citation>
    <scope>NUCLEOTIDE SEQUENCE</scope>
    <source>
        <strain evidence="1">RS0144</strain>
    </source>
</reference>
<dbReference type="EMBL" id="BTSX01000004">
    <property type="protein sequence ID" value="GMS93485.1"/>
    <property type="molecule type" value="Genomic_DNA"/>
</dbReference>
<proteinExistence type="predicted"/>
<feature type="non-terminal residue" evidence="1">
    <location>
        <position position="1"/>
    </location>
</feature>
<comment type="caution">
    <text evidence="1">The sequence shown here is derived from an EMBL/GenBank/DDBJ whole genome shotgun (WGS) entry which is preliminary data.</text>
</comment>
<keyword evidence="2" id="KW-1185">Reference proteome</keyword>
<evidence type="ECO:0000313" key="1">
    <source>
        <dbReference type="EMBL" id="GMS93485.1"/>
    </source>
</evidence>
<accession>A0AAV5TD37</accession>